<reference evidence="1" key="1">
    <citation type="submission" date="2018-05" db="EMBL/GenBank/DDBJ databases">
        <authorList>
            <person name="Lanie J.A."/>
            <person name="Ng W.-L."/>
            <person name="Kazmierczak K.M."/>
            <person name="Andrzejewski T.M."/>
            <person name="Davidsen T.M."/>
            <person name="Wayne K.J."/>
            <person name="Tettelin H."/>
            <person name="Glass J.I."/>
            <person name="Rusch D."/>
            <person name="Podicherti R."/>
            <person name="Tsui H.-C.T."/>
            <person name="Winkler M.E."/>
        </authorList>
    </citation>
    <scope>NUCLEOTIDE SEQUENCE</scope>
</reference>
<sequence>MKHHLTVSMADEGLEYGDRTHSYNSRLAQELAVWGDEIGVTDVLHDALFQAYFVEA</sequence>
<feature type="non-terminal residue" evidence="1">
    <location>
        <position position="56"/>
    </location>
</feature>
<dbReference type="EMBL" id="UINC01036464">
    <property type="protein sequence ID" value="SVB30474.1"/>
    <property type="molecule type" value="Genomic_DNA"/>
</dbReference>
<dbReference type="AlphaFoldDB" id="A0A382CXF5"/>
<organism evidence="1">
    <name type="scientific">marine metagenome</name>
    <dbReference type="NCBI Taxonomy" id="408172"/>
    <lineage>
        <taxon>unclassified sequences</taxon>
        <taxon>metagenomes</taxon>
        <taxon>ecological metagenomes</taxon>
    </lineage>
</organism>
<gene>
    <name evidence="1" type="ORF">METZ01_LOCUS183328</name>
</gene>
<name>A0A382CXF5_9ZZZZ</name>
<protein>
    <submittedName>
        <fullName evidence="1">Uncharacterized protein</fullName>
    </submittedName>
</protein>
<proteinExistence type="predicted"/>
<dbReference type="Gene3D" id="3.40.30.10">
    <property type="entry name" value="Glutaredoxin"/>
    <property type="match status" value="1"/>
</dbReference>
<evidence type="ECO:0000313" key="1">
    <source>
        <dbReference type="EMBL" id="SVB30474.1"/>
    </source>
</evidence>
<accession>A0A382CXF5</accession>